<keyword evidence="3" id="KW-0805">Transcription regulation</keyword>
<organism evidence="8">
    <name type="scientific">Salvia splendens</name>
    <name type="common">Scarlet sage</name>
    <dbReference type="NCBI Taxonomy" id="180675"/>
    <lineage>
        <taxon>Eukaryota</taxon>
        <taxon>Viridiplantae</taxon>
        <taxon>Streptophyta</taxon>
        <taxon>Embryophyta</taxon>
        <taxon>Tracheophyta</taxon>
        <taxon>Spermatophyta</taxon>
        <taxon>Magnoliopsida</taxon>
        <taxon>eudicotyledons</taxon>
        <taxon>Gunneridae</taxon>
        <taxon>Pentapetalae</taxon>
        <taxon>asterids</taxon>
        <taxon>lamiids</taxon>
        <taxon>Lamiales</taxon>
        <taxon>Lamiaceae</taxon>
        <taxon>Nepetoideae</taxon>
        <taxon>Mentheae</taxon>
        <taxon>Salviinae</taxon>
        <taxon>Salvia</taxon>
        <taxon>Salvia subgen. Calosphace</taxon>
        <taxon>core Calosphace</taxon>
    </lineage>
</organism>
<evidence type="ECO:0000256" key="4">
    <source>
        <dbReference type="ARBA" id="ARBA00023163"/>
    </source>
</evidence>
<dbReference type="InterPro" id="IPR022003">
    <property type="entry name" value="RST"/>
</dbReference>
<comment type="caution">
    <text evidence="8">The sequence shown here is derived from an EMBL/GenBank/DDBJ whole genome shotgun (WGS) entry which is preliminary data.</text>
</comment>
<dbReference type="PANTHER" id="PTHR15138">
    <property type="entry name" value="TRANSCRIPTION INITIATION FACTOR TFIID SUBUNIT 4"/>
    <property type="match status" value="1"/>
</dbReference>
<dbReference type="PANTHER" id="PTHR15138:SF14">
    <property type="entry name" value="TRANSCRIPTION INITIATION FACTOR TFIID SUBUNIT 4"/>
    <property type="match status" value="1"/>
</dbReference>
<dbReference type="InterPro" id="IPR007900">
    <property type="entry name" value="TAF4_C"/>
</dbReference>
<feature type="compositionally biased region" description="Polar residues" evidence="6">
    <location>
        <begin position="47"/>
        <end position="67"/>
    </location>
</feature>
<feature type="region of interest" description="Disordered" evidence="6">
    <location>
        <begin position="217"/>
        <end position="242"/>
    </location>
</feature>
<feature type="compositionally biased region" description="Polar residues" evidence="6">
    <location>
        <begin position="289"/>
        <end position="330"/>
    </location>
</feature>
<dbReference type="GO" id="GO:0016251">
    <property type="term" value="F:RNA polymerase II general transcription initiation factor activity"/>
    <property type="evidence" value="ECO:0007669"/>
    <property type="project" value="TreeGrafter"/>
</dbReference>
<keyword evidence="4" id="KW-0804">Transcription</keyword>
<feature type="domain" description="RST" evidence="7">
    <location>
        <begin position="98"/>
        <end position="169"/>
    </location>
</feature>
<dbReference type="AlphaFoldDB" id="A0A8X8X6Z7"/>
<feature type="region of interest" description="Disordered" evidence="6">
    <location>
        <begin position="289"/>
        <end position="345"/>
    </location>
</feature>
<evidence type="ECO:0000313" key="9">
    <source>
        <dbReference type="Proteomes" id="UP000298416"/>
    </source>
</evidence>
<dbReference type="GO" id="GO:0005669">
    <property type="term" value="C:transcription factor TFIID complex"/>
    <property type="evidence" value="ECO:0007669"/>
    <property type="project" value="InterPro"/>
</dbReference>
<dbReference type="Pfam" id="PF05236">
    <property type="entry name" value="TAF4"/>
    <property type="match status" value="2"/>
</dbReference>
<keyword evidence="9" id="KW-1185">Reference proteome</keyword>
<evidence type="ECO:0000256" key="3">
    <source>
        <dbReference type="ARBA" id="ARBA00023015"/>
    </source>
</evidence>
<dbReference type="CDD" id="cd08045">
    <property type="entry name" value="HFD_TAF4"/>
    <property type="match status" value="1"/>
</dbReference>
<proteinExistence type="inferred from homology"/>
<accession>A0A8X8X6Z7</accession>
<sequence>MDDIAKFLDEDEDETAHSPADVEAYAVGFGRLLEGDTSTLQQLCDRNAGSSATSDHAGNATSQSGQDIMSARDSSSHASSSIIASPHMTNSSQQPGTISQSKNMVPIARLVSIIQPQLDQDRALILPNLFWNLKRKEIHVDVFLQRMRSLVGDQMLRVALLNLKGEGATNSQIAALNQVQSAQLPTDVSISDNDAAKSREAEWEADLHIAQVGQMSTSSSGATIHGRNHPAYPAQGHNKQQHMQSTLGSFSTRVSTWRSRQLSTTTGAVPKNILAGNTTNMNPNIAALQNQAQRPSSTSEKQKTTVSPSMTHSSTRLHPLTTTVGTQNKSKAPPEKPPLAGQKKPMTAYCSLPTSSKKHKVSESLADQFQSIEHLNDVTAISGINLSEEEEQLYSGSKKDSRVSEAARQIEEKLILQKIPLQKKMIEIMAKSGLKNMTSWQLRSLEQCLSLRVDMEKTRHGITVTSDVRKEVMAINRKAREEWEKKQAESEKSQKLKKLNSEESKDINADRKDNKRYPVNMDEVNKMRAKAANVAAGVATGINDITSRWKLMIEAKQKEGRYHTSSGPHTNRDEGQKPLASSTNRSVGRKPLASSTTSTRDQAIKPPQVARTISVKDVLAVLEREPQMSKSALLYRLYLS</sequence>
<name>A0A8X8X6Z7_SALSN</name>
<dbReference type="InterPro" id="IPR045144">
    <property type="entry name" value="TAF4"/>
</dbReference>
<reference evidence="8" key="2">
    <citation type="submission" date="2020-08" db="EMBL/GenBank/DDBJ databases">
        <title>Plant Genome Project.</title>
        <authorList>
            <person name="Zhang R.-G."/>
        </authorList>
    </citation>
    <scope>NUCLEOTIDE SEQUENCE</scope>
    <source>
        <strain evidence="8">Huo1</strain>
        <tissue evidence="8">Leaf</tissue>
    </source>
</reference>
<gene>
    <name evidence="8" type="ORF">SASPL_134477</name>
</gene>
<evidence type="ECO:0000256" key="1">
    <source>
        <dbReference type="ARBA" id="ARBA00004123"/>
    </source>
</evidence>
<evidence type="ECO:0000256" key="5">
    <source>
        <dbReference type="ARBA" id="ARBA00023242"/>
    </source>
</evidence>
<keyword evidence="5" id="KW-0539">Nucleus</keyword>
<dbReference type="PROSITE" id="PS51879">
    <property type="entry name" value="RST"/>
    <property type="match status" value="1"/>
</dbReference>
<dbReference type="EMBL" id="PNBA02000012">
    <property type="protein sequence ID" value="KAG6406865.1"/>
    <property type="molecule type" value="Genomic_DNA"/>
</dbReference>
<feature type="region of interest" description="Disordered" evidence="6">
    <location>
        <begin position="47"/>
        <end position="81"/>
    </location>
</feature>
<comment type="subcellular location">
    <subcellularLocation>
        <location evidence="1">Nucleus</location>
    </subcellularLocation>
</comment>
<feature type="compositionally biased region" description="Low complexity" evidence="6">
    <location>
        <begin position="68"/>
        <end position="81"/>
    </location>
</feature>
<comment type="similarity">
    <text evidence="2">Belongs to the TAF4 family.</text>
</comment>
<evidence type="ECO:0000256" key="6">
    <source>
        <dbReference type="SAM" id="MobiDB-lite"/>
    </source>
</evidence>
<feature type="region of interest" description="Disordered" evidence="6">
    <location>
        <begin position="558"/>
        <end position="608"/>
    </location>
</feature>
<reference evidence="8" key="1">
    <citation type="submission" date="2018-01" db="EMBL/GenBank/DDBJ databases">
        <authorList>
            <person name="Mao J.F."/>
        </authorList>
    </citation>
    <scope>NUCLEOTIDE SEQUENCE</scope>
    <source>
        <strain evidence="8">Huo1</strain>
        <tissue evidence="8">Leaf</tissue>
    </source>
</reference>
<feature type="region of interest" description="Disordered" evidence="6">
    <location>
        <begin position="485"/>
        <end position="519"/>
    </location>
</feature>
<feature type="compositionally biased region" description="Basic and acidic residues" evidence="6">
    <location>
        <begin position="485"/>
        <end position="516"/>
    </location>
</feature>
<dbReference type="Pfam" id="PF12174">
    <property type="entry name" value="RST"/>
    <property type="match status" value="1"/>
</dbReference>
<evidence type="ECO:0000313" key="8">
    <source>
        <dbReference type="EMBL" id="KAG6406865.1"/>
    </source>
</evidence>
<protein>
    <recommendedName>
        <fullName evidence="7">RST domain-containing protein</fullName>
    </recommendedName>
</protein>
<dbReference type="GO" id="GO:0003677">
    <property type="term" value="F:DNA binding"/>
    <property type="evidence" value="ECO:0007669"/>
    <property type="project" value="TreeGrafter"/>
</dbReference>
<dbReference type="Proteomes" id="UP000298416">
    <property type="component" value="Unassembled WGS sequence"/>
</dbReference>
<dbReference type="GO" id="GO:0006367">
    <property type="term" value="P:transcription initiation at RNA polymerase II promoter"/>
    <property type="evidence" value="ECO:0007669"/>
    <property type="project" value="TreeGrafter"/>
</dbReference>
<evidence type="ECO:0000259" key="7">
    <source>
        <dbReference type="PROSITE" id="PS51879"/>
    </source>
</evidence>
<evidence type="ECO:0000256" key="2">
    <source>
        <dbReference type="ARBA" id="ARBA00006178"/>
    </source>
</evidence>